<keyword evidence="1" id="KW-0472">Membrane</keyword>
<dbReference type="EMBL" id="CP029487">
    <property type="protein sequence ID" value="QCT73498.1"/>
    <property type="molecule type" value="Genomic_DNA"/>
</dbReference>
<evidence type="ECO:0000256" key="1">
    <source>
        <dbReference type="SAM" id="Phobius"/>
    </source>
</evidence>
<accession>A0A4P9CCW0</accession>
<gene>
    <name evidence="2" type="ORF">CPZ25_019995</name>
</gene>
<keyword evidence="3" id="KW-1185">Reference proteome</keyword>
<organism evidence="2 3">
    <name type="scientific">Eubacterium maltosivorans</name>
    <dbReference type="NCBI Taxonomy" id="2041044"/>
    <lineage>
        <taxon>Bacteria</taxon>
        <taxon>Bacillati</taxon>
        <taxon>Bacillota</taxon>
        <taxon>Clostridia</taxon>
        <taxon>Eubacteriales</taxon>
        <taxon>Eubacteriaceae</taxon>
        <taxon>Eubacterium</taxon>
    </lineage>
</organism>
<protein>
    <submittedName>
        <fullName evidence="2">Uncharacterized protein</fullName>
    </submittedName>
</protein>
<keyword evidence="1" id="KW-0812">Transmembrane</keyword>
<reference evidence="2 3" key="1">
    <citation type="submission" date="2018-05" db="EMBL/GenBank/DDBJ databases">
        <title>Genome comparison of Eubacterium sp.</title>
        <authorList>
            <person name="Feng Y."/>
            <person name="Sanchez-Andrea I."/>
            <person name="Stams A.J.M."/>
            <person name="De Vos W.M."/>
        </authorList>
    </citation>
    <scope>NUCLEOTIDE SEQUENCE [LARGE SCALE GENOMIC DNA]</scope>
    <source>
        <strain evidence="2 3">YI</strain>
    </source>
</reference>
<proteinExistence type="predicted"/>
<evidence type="ECO:0000313" key="2">
    <source>
        <dbReference type="EMBL" id="QCT73498.1"/>
    </source>
</evidence>
<name>A0A4P9CCW0_EUBML</name>
<evidence type="ECO:0000313" key="3">
    <source>
        <dbReference type="Proteomes" id="UP000218387"/>
    </source>
</evidence>
<dbReference type="Proteomes" id="UP000218387">
    <property type="component" value="Chromosome"/>
</dbReference>
<keyword evidence="1" id="KW-1133">Transmembrane helix</keyword>
<dbReference type="KEGG" id="emt:CPZ25_019995"/>
<feature type="transmembrane region" description="Helical" evidence="1">
    <location>
        <begin position="17"/>
        <end position="40"/>
    </location>
</feature>
<sequence length="62" mass="6954">MIKDTTESLGAFPYFKIILPVKLLAINSVIITGIIIMPVAEIPMIPLQKSIPDSERAFYKYT</sequence>
<dbReference type="AlphaFoldDB" id="A0A4P9CCW0"/>